<dbReference type="GeneID" id="8852744"/>
<dbReference type="VEuPathDB" id="AmoebaDB:NAEGRDRAFT_62974"/>
<accession>D2V2E6</accession>
<feature type="region of interest" description="Disordered" evidence="2">
    <location>
        <begin position="1"/>
        <end position="36"/>
    </location>
</feature>
<evidence type="ECO:0000313" key="4">
    <source>
        <dbReference type="Proteomes" id="UP000006671"/>
    </source>
</evidence>
<sequence length="1141" mass="131514">MDEAEAATENADHHSVYDESDFSSDENEDVIDDDEVYDDLFDDSDLEEDDDQLNDAFVLRSEEEKKFISTEAEAKLKSLYESLYIAHLNKKTLYQIEPLELLYLLTNHRDLDWIDMLGNAKESKRIELIQKEIQSRIDQQTAEEAEEDKNNLEGYVLRRVRNHRDRVVHNLETKVEEIIRSILNVLFFPVKKGTTVKPLVDFGPKKLKPKLRSIVKSLVYGDLMHIEGESETISPEEESEMVEVSGPELAQKEIERMTKELHNLKSLNLAYNEKEEVLIDITRDKFYELFNETRRQAIEIRNLKEQLEGRIKIIEKMNEEYIYDFQRLKMTIIEKLEQKKALTDDIMLLSTMGGSLIADFSLLLEEERKKALDQLKSVRITFGKEKKVIENQKLKEMLIWKQKLEYLIQDRNRIVEELKKTHEEEKKRLMEELSLHKGKKGLKKLNSKANLSTRKISSPMLSVRDKPKKHLFMTHTKPISIEPTIKISAPTISATITHGSTRHLLTKPSPLMNITHAVTNTVTPTTHPLPPQQTPLTTTQSSTVATTTNANSTIPTRASSDLPSKILTTSHYHSNSSTALHPTRPKSGGAILSKKESVVIPVDEGPMLRTSLDRKRVNLLRSAKKSYREVLDIDSEEEALLNDKPVKYKGRNNMTKLHSEILVHKKQNRALRVLLKEKNEKLRTVVAKLKQVRQKRETALDELEKFREMLAQEMSTNSSLRIQIKSLTEQVKRYSRQERNNSLMEAKNENKSMQRIREEGKKRTFEIRSKFGGLKNQMKFWSREMKEELMNVIDIEGIEELETAVAEAGAVDSVFSKNLEKWDRFIRKTALKKASSQPALMVAQNENKKASRVMICDRAMQTEMTCFPNAESVSKQTLSVGKTVPKDLEDAFDTIEQQNVVLDELIHDIERNYELDKAEKTKFYRIKEKKDILERERMAKWGKVFSLAQKLSNYGNIRGIPLSISTIDQEVGLDKDMKNQASIFRQFHISQSTLSETRSSSPNKSRTASRASHRNPDIVNNRLEDYPYGINKRSESVGPFIVEYADPVNESTLSRLSAIPTISPKKTLPKLFTTSLHTSQNSSLNNTKDSSILKGNSDILLGRMSAPLVRPRKKKENQTMESNDYRQFLNPYKQHQKKPFM</sequence>
<evidence type="ECO:0000256" key="1">
    <source>
        <dbReference type="SAM" id="Coils"/>
    </source>
</evidence>
<evidence type="ECO:0000313" key="3">
    <source>
        <dbReference type="EMBL" id="EFC48886.1"/>
    </source>
</evidence>
<keyword evidence="1" id="KW-0175">Coiled coil</keyword>
<feature type="coiled-coil region" evidence="1">
    <location>
        <begin position="408"/>
        <end position="439"/>
    </location>
</feature>
<dbReference type="OrthoDB" id="10258887at2759"/>
<dbReference type="EMBL" id="GG738849">
    <property type="protein sequence ID" value="EFC48886.1"/>
    <property type="molecule type" value="Genomic_DNA"/>
</dbReference>
<proteinExistence type="predicted"/>
<feature type="compositionally biased region" description="Acidic residues" evidence="2">
    <location>
        <begin position="18"/>
        <end position="36"/>
    </location>
</feature>
<dbReference type="RefSeq" id="XP_002681630.1">
    <property type="nucleotide sequence ID" value="XM_002681584.1"/>
</dbReference>
<dbReference type="OMA" id="RERMAKW"/>
<feature type="coiled-coil region" evidence="1">
    <location>
        <begin position="254"/>
        <end position="320"/>
    </location>
</feature>
<dbReference type="Proteomes" id="UP000006671">
    <property type="component" value="Unassembled WGS sequence"/>
</dbReference>
<dbReference type="InParanoid" id="D2V2E6"/>
<organism evidence="4">
    <name type="scientific">Naegleria gruberi</name>
    <name type="common">Amoeba</name>
    <dbReference type="NCBI Taxonomy" id="5762"/>
    <lineage>
        <taxon>Eukaryota</taxon>
        <taxon>Discoba</taxon>
        <taxon>Heterolobosea</taxon>
        <taxon>Tetramitia</taxon>
        <taxon>Eutetramitia</taxon>
        <taxon>Vahlkampfiidae</taxon>
        <taxon>Naegleria</taxon>
    </lineage>
</organism>
<evidence type="ECO:0000256" key="2">
    <source>
        <dbReference type="SAM" id="MobiDB-lite"/>
    </source>
</evidence>
<gene>
    <name evidence="3" type="ORF">NAEGRDRAFT_62974</name>
</gene>
<protein>
    <submittedName>
        <fullName evidence="3">Predicted protein</fullName>
    </submittedName>
</protein>
<feature type="coiled-coil region" evidence="1">
    <location>
        <begin position="675"/>
        <end position="763"/>
    </location>
</feature>
<dbReference type="KEGG" id="ngr:NAEGRDRAFT_62974"/>
<dbReference type="AlphaFoldDB" id="D2V2E6"/>
<feature type="region of interest" description="Disordered" evidence="2">
    <location>
        <begin position="993"/>
        <end position="1021"/>
    </location>
</feature>
<keyword evidence="4" id="KW-1185">Reference proteome</keyword>
<name>D2V2E6_NAEGR</name>
<reference evidence="3 4" key="1">
    <citation type="journal article" date="2010" name="Cell">
        <title>The genome of Naegleria gruberi illuminates early eukaryotic versatility.</title>
        <authorList>
            <person name="Fritz-Laylin L.K."/>
            <person name="Prochnik S.E."/>
            <person name="Ginger M.L."/>
            <person name="Dacks J.B."/>
            <person name="Carpenter M.L."/>
            <person name="Field M.C."/>
            <person name="Kuo A."/>
            <person name="Paredez A."/>
            <person name="Chapman J."/>
            <person name="Pham J."/>
            <person name="Shu S."/>
            <person name="Neupane R."/>
            <person name="Cipriano M."/>
            <person name="Mancuso J."/>
            <person name="Tu H."/>
            <person name="Salamov A."/>
            <person name="Lindquist E."/>
            <person name="Shapiro H."/>
            <person name="Lucas S."/>
            <person name="Grigoriev I.V."/>
            <person name="Cande W.Z."/>
            <person name="Fulton C."/>
            <person name="Rokhsar D.S."/>
            <person name="Dawson S.C."/>
        </authorList>
    </citation>
    <scope>NUCLEOTIDE SEQUENCE [LARGE SCALE GENOMIC DNA]</scope>
    <source>
        <strain evidence="3 4">NEG-M</strain>
    </source>
</reference>